<dbReference type="SMART" id="SM01359">
    <property type="entry name" value="A2M_N_2"/>
    <property type="match status" value="1"/>
</dbReference>
<dbReference type="Gene3D" id="2.60.40.1930">
    <property type="match status" value="1"/>
</dbReference>
<gene>
    <name evidence="5" type="ORF">AV926_04595</name>
</gene>
<organism evidence="5 6">
    <name type="scientific">Myroides marinus</name>
    <dbReference type="NCBI Taxonomy" id="703342"/>
    <lineage>
        <taxon>Bacteria</taxon>
        <taxon>Pseudomonadati</taxon>
        <taxon>Bacteroidota</taxon>
        <taxon>Flavobacteriia</taxon>
        <taxon>Flavobacteriales</taxon>
        <taxon>Flavobacteriaceae</taxon>
        <taxon>Myroides</taxon>
    </lineage>
</organism>
<dbReference type="EMBL" id="LQNU01000038">
    <property type="protein sequence ID" value="KZE83562.1"/>
    <property type="molecule type" value="Genomic_DNA"/>
</dbReference>
<feature type="domain" description="Alpha-2-macroglobulin" evidence="4">
    <location>
        <begin position="1209"/>
        <end position="1299"/>
    </location>
</feature>
<evidence type="ECO:0000256" key="2">
    <source>
        <dbReference type="SAM" id="MobiDB-lite"/>
    </source>
</evidence>
<evidence type="ECO:0000259" key="4">
    <source>
        <dbReference type="SMART" id="SM01360"/>
    </source>
</evidence>
<dbReference type="OrthoDB" id="9767116at2"/>
<protein>
    <recommendedName>
        <fullName evidence="7">Alpha-2-macroglobulin</fullName>
    </recommendedName>
</protein>
<dbReference type="InterPro" id="IPR011625">
    <property type="entry name" value="A2M_N_BRD"/>
</dbReference>
<name>A0A164ACJ5_9FLAO</name>
<dbReference type="Pfam" id="PF01835">
    <property type="entry name" value="MG2"/>
    <property type="match status" value="1"/>
</dbReference>
<sequence length="1970" mass="222916">MKKIGLYLMILAPIVGFGQSSNGRIQELWNIIHKQEENAEVKSMLPNVKEVLLLSKKNKDYSSMMKAMFYEAKINILIEEDNKFDVNTVLDLFIAESNKTTGTSKAILDTYIAEIYNMYYTANKYKLRGRTSVEGGAKASIEYWTEEDFKREIDKYYQRGLTIAARDKTAVIGGWADVFYLSASNLTIDWKKFTVYDALRLNYIENLQHNSFNLTDQERKVIKEKREQLQTELLKDVLATGDQAMYVYIEMYLTASNGDSEVIKEKYASLLKDYPKEPFLYEGYAKYLKGIELITFIDKAIQLFPGTKTAENLLAEKKYAEGIRLNYSVNEYVLDEQAIPVSIGHQNTDKVYVKILKNTNASKQVDRFYSFGDKEYYALEKEMPTVTSYELKLGEFKDYEMHRTIAALKPLAAGRYYVVFSSVPFDQIKENASDVQISHINVTPNVIVVNQGKLRAYDRKSGKPLSNTKIHISNESERRDNSNYWETVITTDSNGDATIDVSKLGSYLFMNIKDEKVYYSPYVSRYYNNSANEDEITYKATILTDRAIYRPSQVLYFKSIVGKKTKLSEQVFAKAKVTVVLSDANGNEVSKQELMTNEFGSVNGQFVLPANGRLGNYEIEVKINETNAGWHNVLVEEYKRPKFEVVFDEPKAIYKLNEEVAITGKAKAFLGSNIDNAKVVYRVERQEIWPRWICGPSFPYHYDRSETMTQGETVTDASGNFTVKFTALPKEGSTSTLARTFSYNIYADVIDQNGETHSSTQTVVVGEKNIELAIELPVVTSAKELSNFSVSTKNLNGVDYPSQGELTIYPLIAPTSKRITDKFNLNEGDYQLYNYAEFVALFPNLTYGDEADSDKWKEGASVFNTSFDTAKNSKITYEGAKDLPSGNYMIKGYVLENGVKNEVEKKIVFRNEELKEVSTVLVELKTKQKTYQAGDKATIEVRSAEDNTYVYVEVQANGKILTKKVMKVGKKGSNLDISIKQDYKKVTVSALALKHNIAAQDGHEVALKGEESKLQLVIESFRDKVEPGAKEKWSLKVKGQGKEQVIAELLATMYDESLDQFTPHNLDLGLKEPKYYYELPTITKYDFSTLNGTGYFRSLVNQQYDRSMAFAIDRPMVLNTYGFNIFGGYGVLYGSSARMKGQAVMMEGDANKVFVAAPTVSKKEDIREDVPMAGAPEMENSKGDIQAVGSESKAETNNVTPVRKNLRETAFFYPTLKTDENGDVKFEFTMPEALTKWKFMAVAHTKNLEQAYAEKSIVTQKELMVIPNLPRFLREGDKLTLSTKVVNLSDVTRKGKATLQLHNAYSNELLVEKVVDFLVNKDESSAVNWDIEVPTGVEVVSCRVVAVSDNYSDGEESVVPVLSNRILVTETMPIYVKEGQNKQFTFKDYEKNSSNTLQNHKLTLELTTNPIWNAVFALPYLQESVYDSSEQVFGRVFANAVATKILNDNPKIKTVFDQWNVKGEVASKLEQNQELKNILLAETPWAREAANEVEQMKRMAVLFDLNTMQNELSNSLNKLTDLQNADGGFSWFKGGKSDIYMTQSIVEGFGTLRRMGVLDNILPINSGYKTMLNQAIEYMDQVQYNSFVEQAKFGEKGKVTSIGTHYLYTRSFFIGEYGINEKYSPMITAIRKSIESEKPSNNLYQDAMRAVIAKRFGVQKTADNIVKGLLETAVQSDEMGMYWKNNTAGWLWYQAPVETQVAIIEAANEVDQEKYSNAIEQMKVWLLKNKQTTGWASTKSTTKAVYALLNTGKSWMDTEKGIEVKVGGYPINTTETAQMGSGYIKQNWSKAEMTAKKGVVELTKTSPGIAYGAMYWQYFENLDAINAAETGIKMNKKLYVKANTDKGQVLREITKETPVKVGDVVTVRLEINVDRDMDYVHLKDMRASGFEPTNVLSGYRWKGEFGYYEETRDASTNFFISRLRKGSYVFEYDLRANVSGNFSNGITTMQSMYAPELSAHSEGVRVEIKN</sequence>
<dbReference type="PANTHER" id="PTHR40094:SF1">
    <property type="entry name" value="UBIQUITIN DOMAIN-CONTAINING PROTEIN"/>
    <property type="match status" value="1"/>
</dbReference>
<dbReference type="InterPro" id="IPR001599">
    <property type="entry name" value="Macroglobln_a2"/>
</dbReference>
<dbReference type="SMART" id="SM01360">
    <property type="entry name" value="A2M"/>
    <property type="match status" value="1"/>
</dbReference>
<dbReference type="SUPFAM" id="SSF48239">
    <property type="entry name" value="Terpenoid cyclases/Protein prenyltransferases"/>
    <property type="match status" value="1"/>
</dbReference>
<dbReference type="PANTHER" id="PTHR40094">
    <property type="entry name" value="ALPHA-2-MACROGLOBULIN HOMOLOG"/>
    <property type="match status" value="1"/>
</dbReference>
<dbReference type="Pfam" id="PF07703">
    <property type="entry name" value="A2M_BRD"/>
    <property type="match status" value="1"/>
</dbReference>
<evidence type="ECO:0000313" key="6">
    <source>
        <dbReference type="Proteomes" id="UP000076630"/>
    </source>
</evidence>
<dbReference type="InterPro" id="IPR008930">
    <property type="entry name" value="Terpenoid_cyclase/PrenylTrfase"/>
</dbReference>
<dbReference type="GO" id="GO:0004866">
    <property type="term" value="F:endopeptidase inhibitor activity"/>
    <property type="evidence" value="ECO:0007669"/>
    <property type="project" value="InterPro"/>
</dbReference>
<dbReference type="InterPro" id="IPR041246">
    <property type="entry name" value="Bact_MG10"/>
</dbReference>
<dbReference type="Pfam" id="PF00207">
    <property type="entry name" value="A2M"/>
    <property type="match status" value="1"/>
</dbReference>
<comment type="similarity">
    <text evidence="1">Belongs to the protease inhibitor I39 (alpha-2-macroglobulin) family. Bacterial alpha-2-macroglobulin subfamily.</text>
</comment>
<accession>A0A164ACJ5</accession>
<evidence type="ECO:0000259" key="3">
    <source>
        <dbReference type="SMART" id="SM01359"/>
    </source>
</evidence>
<comment type="caution">
    <text evidence="5">The sequence shown here is derived from an EMBL/GenBank/DDBJ whole genome shotgun (WGS) entry which is preliminary data.</text>
</comment>
<keyword evidence="6" id="KW-1185">Reference proteome</keyword>
<dbReference type="Pfam" id="PF17973">
    <property type="entry name" value="bMG10"/>
    <property type="match status" value="1"/>
</dbReference>
<evidence type="ECO:0000256" key="1">
    <source>
        <dbReference type="ARBA" id="ARBA00010556"/>
    </source>
</evidence>
<evidence type="ECO:0000313" key="5">
    <source>
        <dbReference type="EMBL" id="KZE83562.1"/>
    </source>
</evidence>
<dbReference type="RefSeq" id="WP_038985432.1">
    <property type="nucleotide sequence ID" value="NZ_JWJO01000013.1"/>
</dbReference>
<evidence type="ECO:0008006" key="7">
    <source>
        <dbReference type="Google" id="ProtNLM"/>
    </source>
</evidence>
<feature type="domain" description="Alpha-2-macroglobulin bait region" evidence="3">
    <location>
        <begin position="922"/>
        <end position="1061"/>
    </location>
</feature>
<dbReference type="Proteomes" id="UP000076630">
    <property type="component" value="Unassembled WGS sequence"/>
</dbReference>
<dbReference type="Gene3D" id="1.50.10.20">
    <property type="match status" value="1"/>
</dbReference>
<dbReference type="InterPro" id="IPR002890">
    <property type="entry name" value="MG2"/>
</dbReference>
<feature type="region of interest" description="Disordered" evidence="2">
    <location>
        <begin position="1172"/>
        <end position="1198"/>
    </location>
</feature>
<dbReference type="InterPro" id="IPR051802">
    <property type="entry name" value="YfhM-like"/>
</dbReference>
<proteinExistence type="inferred from homology"/>
<reference evidence="5 6" key="1">
    <citation type="submission" date="2016-01" db="EMBL/GenBank/DDBJ databases">
        <title>Whole genome sequencing of Myroides marinus L41.</title>
        <authorList>
            <person name="Hong K.W."/>
        </authorList>
    </citation>
    <scope>NUCLEOTIDE SEQUENCE [LARGE SCALE GENOMIC DNA]</scope>
    <source>
        <strain evidence="5 6">L41</strain>
    </source>
</reference>